<dbReference type="RefSeq" id="WP_307255811.1">
    <property type="nucleotide sequence ID" value="NZ_JAUSUC010000002.1"/>
</dbReference>
<name>A0AAJ1WHY5_9BACI</name>
<dbReference type="Proteomes" id="UP001237207">
    <property type="component" value="Unassembled WGS sequence"/>
</dbReference>
<proteinExistence type="predicted"/>
<dbReference type="EC" id="3.1.4.46" evidence="2"/>
<dbReference type="PANTHER" id="PTHR46211:SF1">
    <property type="entry name" value="GLYCEROPHOSPHODIESTER PHOSPHODIESTERASE, CYTOPLASMIC"/>
    <property type="match status" value="1"/>
</dbReference>
<dbReference type="GO" id="GO:0008889">
    <property type="term" value="F:glycerophosphodiester phosphodiesterase activity"/>
    <property type="evidence" value="ECO:0007669"/>
    <property type="project" value="UniProtKB-EC"/>
</dbReference>
<evidence type="ECO:0000259" key="1">
    <source>
        <dbReference type="PROSITE" id="PS51704"/>
    </source>
</evidence>
<sequence length="244" mass="28350">MTLIFAHRGFSSLQPENTMQAFQAAYKAGADGIEIDVQLTKDGEIVVIHDEKVDRTTNGKGYVKDYLLTDLKKLDASYKFKKKIKKYRIPTLAEVFQWMTENEMICNIELKNNKIQYEFLEEKVIQLIREFHFEHRVILSSFNHYSIVHCYQIAPDIEIAPLYSNGIFMPWLYAKSINAKAIHPNVKTLNADIIQSSLNDQIQVRPYTINDPKVMEWLYSLQCSAIITDDPEKAITVKKLQRKK</sequence>
<evidence type="ECO:0000313" key="3">
    <source>
        <dbReference type="Proteomes" id="UP001237207"/>
    </source>
</evidence>
<comment type="caution">
    <text evidence="2">The sequence shown here is derived from an EMBL/GenBank/DDBJ whole genome shotgun (WGS) entry which is preliminary data.</text>
</comment>
<dbReference type="SUPFAM" id="SSF51695">
    <property type="entry name" value="PLC-like phosphodiesterases"/>
    <property type="match status" value="1"/>
</dbReference>
<keyword evidence="3" id="KW-1185">Reference proteome</keyword>
<dbReference type="Pfam" id="PF03009">
    <property type="entry name" value="GDPD"/>
    <property type="match status" value="1"/>
</dbReference>
<dbReference type="CDD" id="cd08563">
    <property type="entry name" value="GDPD_TtGDE_like"/>
    <property type="match status" value="1"/>
</dbReference>
<dbReference type="EMBL" id="JAUSUC010000002">
    <property type="protein sequence ID" value="MDQ0213813.1"/>
    <property type="molecule type" value="Genomic_DNA"/>
</dbReference>
<dbReference type="AlphaFoldDB" id="A0AAJ1WHY5"/>
<dbReference type="InterPro" id="IPR030395">
    <property type="entry name" value="GP_PDE_dom"/>
</dbReference>
<dbReference type="PANTHER" id="PTHR46211">
    <property type="entry name" value="GLYCEROPHOSPHORYL DIESTER PHOSPHODIESTERASE"/>
    <property type="match status" value="1"/>
</dbReference>
<dbReference type="Gene3D" id="3.20.20.190">
    <property type="entry name" value="Phosphatidylinositol (PI) phosphodiesterase"/>
    <property type="match status" value="1"/>
</dbReference>
<dbReference type="PROSITE" id="PS51704">
    <property type="entry name" value="GP_PDE"/>
    <property type="match status" value="1"/>
</dbReference>
<protein>
    <submittedName>
        <fullName evidence="2">Glycerophosphoryl diester phosphodiesterase</fullName>
        <ecNumber evidence="2">3.1.4.46</ecNumber>
    </submittedName>
</protein>
<gene>
    <name evidence="2" type="ORF">J2S13_000207</name>
</gene>
<organism evidence="2 3">
    <name type="scientific">Oikeobacillus pervagus</name>
    <dbReference type="NCBI Taxonomy" id="1325931"/>
    <lineage>
        <taxon>Bacteria</taxon>
        <taxon>Bacillati</taxon>
        <taxon>Bacillota</taxon>
        <taxon>Bacilli</taxon>
        <taxon>Bacillales</taxon>
        <taxon>Bacillaceae</taxon>
        <taxon>Oikeobacillus</taxon>
    </lineage>
</organism>
<dbReference type="InterPro" id="IPR017946">
    <property type="entry name" value="PLC-like_Pdiesterase_TIM-brl"/>
</dbReference>
<keyword evidence="2" id="KW-0378">Hydrolase</keyword>
<accession>A0AAJ1WHY5</accession>
<feature type="domain" description="GP-PDE" evidence="1">
    <location>
        <begin position="2"/>
        <end position="238"/>
    </location>
</feature>
<evidence type="ECO:0000313" key="2">
    <source>
        <dbReference type="EMBL" id="MDQ0213813.1"/>
    </source>
</evidence>
<reference evidence="2" key="1">
    <citation type="submission" date="2023-07" db="EMBL/GenBank/DDBJ databases">
        <title>Genomic Encyclopedia of Type Strains, Phase IV (KMG-IV): sequencing the most valuable type-strain genomes for metagenomic binning, comparative biology and taxonomic classification.</title>
        <authorList>
            <person name="Goeker M."/>
        </authorList>
    </citation>
    <scope>NUCLEOTIDE SEQUENCE</scope>
    <source>
        <strain evidence="2">DSM 23947</strain>
    </source>
</reference>
<dbReference type="GO" id="GO:0006629">
    <property type="term" value="P:lipid metabolic process"/>
    <property type="evidence" value="ECO:0007669"/>
    <property type="project" value="InterPro"/>
</dbReference>